<evidence type="ECO:0000259" key="16">
    <source>
        <dbReference type="Pfam" id="PF00905"/>
    </source>
</evidence>
<feature type="compositionally biased region" description="Polar residues" evidence="14">
    <location>
        <begin position="725"/>
        <end position="736"/>
    </location>
</feature>
<keyword evidence="19" id="KW-1185">Reference proteome</keyword>
<dbReference type="Proteomes" id="UP000676325">
    <property type="component" value="Unassembled WGS sequence"/>
</dbReference>
<keyword evidence="10" id="KW-0573">Peptidoglycan synthesis</keyword>
<keyword evidence="11 15" id="KW-1133">Transmembrane helix</keyword>
<keyword evidence="7 15" id="KW-0812">Transmembrane</keyword>
<evidence type="ECO:0000256" key="3">
    <source>
        <dbReference type="ARBA" id="ARBA00007171"/>
    </source>
</evidence>
<keyword evidence="18" id="KW-0121">Carboxypeptidase</keyword>
<keyword evidence="6" id="KW-0645">Protease</keyword>
<keyword evidence="8 18" id="KW-0378">Hydrolase</keyword>
<evidence type="ECO:0000256" key="6">
    <source>
        <dbReference type="ARBA" id="ARBA00022670"/>
    </source>
</evidence>
<dbReference type="GO" id="GO:0009002">
    <property type="term" value="F:serine-type D-Ala-D-Ala carboxypeptidase activity"/>
    <property type="evidence" value="ECO:0007669"/>
    <property type="project" value="UniProtKB-EC"/>
</dbReference>
<dbReference type="GO" id="GO:0009252">
    <property type="term" value="P:peptidoglycan biosynthetic process"/>
    <property type="evidence" value="ECO:0007669"/>
    <property type="project" value="UniProtKB-KW"/>
</dbReference>
<evidence type="ECO:0000256" key="12">
    <source>
        <dbReference type="ARBA" id="ARBA00023136"/>
    </source>
</evidence>
<dbReference type="Gene3D" id="3.90.1310.10">
    <property type="entry name" value="Penicillin-binding protein 2a (Domain 2)"/>
    <property type="match status" value="1"/>
</dbReference>
<dbReference type="InterPro" id="IPR017790">
    <property type="entry name" value="Penicillin-binding_protein_2"/>
</dbReference>
<evidence type="ECO:0000256" key="9">
    <source>
        <dbReference type="ARBA" id="ARBA00022960"/>
    </source>
</evidence>
<keyword evidence="13" id="KW-0961">Cell wall biogenesis/degradation</keyword>
<dbReference type="PANTHER" id="PTHR30627">
    <property type="entry name" value="PEPTIDOGLYCAN D,D-TRANSPEPTIDASE"/>
    <property type="match status" value="1"/>
</dbReference>
<dbReference type="PANTHER" id="PTHR30627:SF2">
    <property type="entry name" value="PEPTIDOGLYCAN D,D-TRANSPEPTIDASE MRDA"/>
    <property type="match status" value="1"/>
</dbReference>
<keyword evidence="12 15" id="KW-0472">Membrane</keyword>
<dbReference type="GO" id="GO:0005886">
    <property type="term" value="C:plasma membrane"/>
    <property type="evidence" value="ECO:0007669"/>
    <property type="project" value="UniProtKB-SubCell"/>
</dbReference>
<dbReference type="SUPFAM" id="SSF56601">
    <property type="entry name" value="beta-lactamase/transpeptidase-like"/>
    <property type="match status" value="1"/>
</dbReference>
<organism evidence="18 19">
    <name type="scientific">Actinospica acidithermotolerans</name>
    <dbReference type="NCBI Taxonomy" id="2828514"/>
    <lineage>
        <taxon>Bacteria</taxon>
        <taxon>Bacillati</taxon>
        <taxon>Actinomycetota</taxon>
        <taxon>Actinomycetes</taxon>
        <taxon>Catenulisporales</taxon>
        <taxon>Actinospicaceae</taxon>
        <taxon>Actinospica</taxon>
    </lineage>
</organism>
<dbReference type="InterPro" id="IPR001460">
    <property type="entry name" value="PCN-bd_Tpept"/>
</dbReference>
<comment type="similarity">
    <text evidence="3">Belongs to the transpeptidase family.</text>
</comment>
<comment type="subcellular location">
    <subcellularLocation>
        <location evidence="2">Cell membrane</location>
    </subcellularLocation>
    <subcellularLocation>
        <location evidence="1">Membrane</location>
        <topology evidence="1">Single-pass membrane protein</topology>
    </subcellularLocation>
</comment>
<accession>A0A941ECS0</accession>
<evidence type="ECO:0000313" key="19">
    <source>
        <dbReference type="Proteomes" id="UP000676325"/>
    </source>
</evidence>
<evidence type="ECO:0000256" key="8">
    <source>
        <dbReference type="ARBA" id="ARBA00022801"/>
    </source>
</evidence>
<evidence type="ECO:0000256" key="10">
    <source>
        <dbReference type="ARBA" id="ARBA00022984"/>
    </source>
</evidence>
<evidence type="ECO:0000256" key="15">
    <source>
        <dbReference type="SAM" id="Phobius"/>
    </source>
</evidence>
<dbReference type="RefSeq" id="WP_212519370.1">
    <property type="nucleotide sequence ID" value="NZ_JAGSOH010000051.1"/>
</dbReference>
<dbReference type="GO" id="GO:0071972">
    <property type="term" value="F:peptidoglycan L,D-transpeptidase activity"/>
    <property type="evidence" value="ECO:0007669"/>
    <property type="project" value="TreeGrafter"/>
</dbReference>
<evidence type="ECO:0000256" key="1">
    <source>
        <dbReference type="ARBA" id="ARBA00004167"/>
    </source>
</evidence>
<name>A0A941ECS0_9ACTN</name>
<feature type="region of interest" description="Disordered" evidence="14">
    <location>
        <begin position="704"/>
        <end position="736"/>
    </location>
</feature>
<proteinExistence type="inferred from homology"/>
<dbReference type="EC" id="3.4.16.4" evidence="18"/>
<evidence type="ECO:0000259" key="17">
    <source>
        <dbReference type="Pfam" id="PF03717"/>
    </source>
</evidence>
<dbReference type="Gene3D" id="3.40.710.10">
    <property type="entry name" value="DD-peptidase/beta-lactamase superfamily"/>
    <property type="match status" value="1"/>
</dbReference>
<dbReference type="GO" id="GO:0008658">
    <property type="term" value="F:penicillin binding"/>
    <property type="evidence" value="ECO:0007669"/>
    <property type="project" value="InterPro"/>
</dbReference>
<evidence type="ECO:0000256" key="13">
    <source>
        <dbReference type="ARBA" id="ARBA00023316"/>
    </source>
</evidence>
<dbReference type="Pfam" id="PF03717">
    <property type="entry name" value="PBP_dimer"/>
    <property type="match status" value="1"/>
</dbReference>
<evidence type="ECO:0000256" key="11">
    <source>
        <dbReference type="ARBA" id="ARBA00022989"/>
    </source>
</evidence>
<dbReference type="InterPro" id="IPR012338">
    <property type="entry name" value="Beta-lactam/transpept-like"/>
</dbReference>
<dbReference type="InterPro" id="IPR036138">
    <property type="entry name" value="PBP_dimer_sf"/>
</dbReference>
<feature type="domain" description="Penicillin-binding protein transpeptidase" evidence="16">
    <location>
        <begin position="292"/>
        <end position="664"/>
    </location>
</feature>
<feature type="domain" description="Penicillin-binding protein dimerisation" evidence="17">
    <location>
        <begin position="57"/>
        <end position="241"/>
    </location>
</feature>
<evidence type="ECO:0000313" key="18">
    <source>
        <dbReference type="EMBL" id="MBR7828233.1"/>
    </source>
</evidence>
<dbReference type="AlphaFoldDB" id="A0A941ECS0"/>
<feature type="transmembrane region" description="Helical" evidence="15">
    <location>
        <begin position="12"/>
        <end position="34"/>
    </location>
</feature>
<evidence type="ECO:0000256" key="7">
    <source>
        <dbReference type="ARBA" id="ARBA00022692"/>
    </source>
</evidence>
<dbReference type="InterPro" id="IPR005311">
    <property type="entry name" value="PBP_dimer"/>
</dbReference>
<dbReference type="Pfam" id="PF00905">
    <property type="entry name" value="Transpeptidase"/>
    <property type="match status" value="1"/>
</dbReference>
<keyword evidence="9" id="KW-0133">Cell shape</keyword>
<reference evidence="18" key="1">
    <citation type="submission" date="2021-04" db="EMBL/GenBank/DDBJ databases">
        <title>Genome based classification of Actinospica acidithermotolerans sp. nov., an actinobacterium isolated from an Indonesian hot spring.</title>
        <authorList>
            <person name="Kusuma A.B."/>
            <person name="Putra K.E."/>
            <person name="Nafisah S."/>
            <person name="Loh J."/>
            <person name="Nouioui I."/>
            <person name="Goodfellow M."/>
        </authorList>
    </citation>
    <scope>NUCLEOTIDE SEQUENCE</scope>
    <source>
        <strain evidence="18">MGRD01-02</strain>
    </source>
</reference>
<dbReference type="InterPro" id="IPR050515">
    <property type="entry name" value="Beta-lactam/transpept"/>
</dbReference>
<dbReference type="GO" id="GO:0071555">
    <property type="term" value="P:cell wall organization"/>
    <property type="evidence" value="ECO:0007669"/>
    <property type="project" value="UniProtKB-KW"/>
</dbReference>
<dbReference type="SUPFAM" id="SSF56519">
    <property type="entry name" value="Penicillin binding protein dimerisation domain"/>
    <property type="match status" value="1"/>
</dbReference>
<gene>
    <name evidence="18" type="primary">mrdA</name>
    <name evidence="18" type="ORF">KDK95_18105</name>
</gene>
<keyword evidence="5" id="KW-0997">Cell inner membrane</keyword>
<evidence type="ECO:0000256" key="5">
    <source>
        <dbReference type="ARBA" id="ARBA00022519"/>
    </source>
</evidence>
<evidence type="ECO:0000256" key="4">
    <source>
        <dbReference type="ARBA" id="ARBA00022475"/>
    </source>
</evidence>
<dbReference type="GO" id="GO:0008360">
    <property type="term" value="P:regulation of cell shape"/>
    <property type="evidence" value="ECO:0007669"/>
    <property type="project" value="UniProtKB-KW"/>
</dbReference>
<dbReference type="GO" id="GO:0006508">
    <property type="term" value="P:proteolysis"/>
    <property type="evidence" value="ECO:0007669"/>
    <property type="project" value="UniProtKB-KW"/>
</dbReference>
<evidence type="ECO:0000256" key="14">
    <source>
        <dbReference type="SAM" id="MobiDB-lite"/>
    </source>
</evidence>
<keyword evidence="4" id="KW-1003">Cell membrane</keyword>
<evidence type="ECO:0000256" key="2">
    <source>
        <dbReference type="ARBA" id="ARBA00004236"/>
    </source>
</evidence>
<comment type="caution">
    <text evidence="18">The sequence shown here is derived from an EMBL/GenBank/DDBJ whole genome shotgun (WGS) entry which is preliminary data.</text>
</comment>
<feature type="compositionally biased region" description="Pro residues" evidence="14">
    <location>
        <begin position="707"/>
        <end position="716"/>
    </location>
</feature>
<dbReference type="NCBIfam" id="TIGR03423">
    <property type="entry name" value="pbp2_mrdA"/>
    <property type="match status" value="1"/>
</dbReference>
<protein>
    <submittedName>
        <fullName evidence="18">Penicillin-binding protein 2</fullName>
        <ecNumber evidence="18">3.4.16.4</ecNumber>
    </submittedName>
</protein>
<sequence length="736" mass="77266">MYRSRLLDTSRARMGVIQVMVLALMATLGGRLWYLQVRSGPHYRAAAAANDLRTVATPAVRGAILDDQGHPLVDNRTTLEVTVDLDTLRGEPNGGAVVLGRLATLLGQSEQQLAEKLRLCSPTVTQPCWAGSPYQPVPVATDVPAGVGLEILEEGEKFPGVTAQPAALRTYPAPFGANAAQILGYLSPVTPAELSKPGSDLQPTDMVGRAGLEQQYDAVLRGRPGVAEVAVDSLGRAVRTVSRRAAVPGDDVVTTIDAHIQAIAEKALADAVNATHGVWDSNTGSYGKANSGAVVVLDVNTGAVVAMASYPTYDPNVWTGGISSAAYARLAGANPTPLLDRAYQGEYPPGSTFKAVTTSAMLNDGFPAGGSYDCSPDFAIGRQDFHNFEGEAYGPISLKRAIEVSCDTVFYRVAYQMWLKDGGNNPVAHPLDPVQTMALDFGLGSKTGLDLPGEATGLIQDRAEKLSSWQANKADWCAHAQSGYPDVAAHDPTRAAYLKELARENCLDGFQFRGGDAVLEAIGQGGVEVTPLQLARIYATVANGGTLYRPHLLKAVLAPNGKVISTYKPQVVAHVPISPAARAFMINAFEGVSQAGTASGVYSAWPQNQIPVGAKTGTADVYGQNPTSVFASFLPADHPEYAVAMMVPQGGQGAQISGPAIEKIEEAMFGVQNGKAVPATALLPTPPARLPAITPGGRLPVTFPYPQQWPPAPPTPQAAALPSATDTTPSPGRSRR</sequence>
<dbReference type="EMBL" id="JAGSOH010000051">
    <property type="protein sequence ID" value="MBR7828233.1"/>
    <property type="molecule type" value="Genomic_DNA"/>
</dbReference>